<evidence type="ECO:0000313" key="3">
    <source>
        <dbReference type="EMBL" id="ASK51338.1"/>
    </source>
</evidence>
<dbReference type="EMBL" id="KY747497">
    <property type="protein sequence ID" value="ASK51338.1"/>
    <property type="molecule type" value="Genomic_DNA"/>
</dbReference>
<evidence type="ECO:0000256" key="1">
    <source>
        <dbReference type="SAM" id="Phobius"/>
    </source>
</evidence>
<name>A0A220T6K4_9POXV</name>
<keyword evidence="1" id="KW-1133">Transmembrane helix</keyword>
<keyword evidence="1" id="KW-0472">Membrane</keyword>
<feature type="transmembrane region" description="Helical" evidence="1">
    <location>
        <begin position="95"/>
        <end position="114"/>
    </location>
</feature>
<keyword evidence="1" id="KW-0812">Transmembrane</keyword>
<evidence type="ECO:0000313" key="4">
    <source>
        <dbReference type="Proteomes" id="UP000217428"/>
    </source>
</evidence>
<organism evidence="3 4">
    <name type="scientific">Eptesipox virus</name>
    <dbReference type="NCBI Taxonomy" id="1329402"/>
    <lineage>
        <taxon>Viruses</taxon>
        <taxon>Varidnaviria</taxon>
        <taxon>Bamfordvirae</taxon>
        <taxon>Nucleocytoviricota</taxon>
        <taxon>Pokkesviricetes</taxon>
        <taxon>Chitovirales</taxon>
        <taxon>Poxviridae</taxon>
        <taxon>Chordopoxvirinae</taxon>
        <taxon>Vespertilionpoxvirus</taxon>
        <taxon>Vespertilionpoxvirus eptesipox</taxon>
    </lineage>
</organism>
<dbReference type="Proteomes" id="UP000217428">
    <property type="component" value="Segment"/>
</dbReference>
<feature type="transmembrane region" description="Helical" evidence="1">
    <location>
        <begin position="126"/>
        <end position="151"/>
    </location>
</feature>
<feature type="transmembrane region" description="Helical" evidence="1">
    <location>
        <begin position="67"/>
        <end position="89"/>
    </location>
</feature>
<dbReference type="InterPro" id="IPR013147">
    <property type="entry name" value="CD47-like_TM"/>
</dbReference>
<protein>
    <submittedName>
        <fullName evidence="3">Truncated CD47-like protein, integral membrane protein</fullName>
    </submittedName>
</protein>
<sequence length="194" mass="22675">MDKLFIFCFILQNTILTNKTTQQKTTNVCNLNIETIIFISCPIINIILLSCNILTLTKRIAHIKKVLHLYVGCLWVTFITFTGLCLSLTDIDNDLIKIYGISLIMFSSILIIVIQYNILYNIKFTYIFLIYLLQIIGYGINFIFYICYMIYNYKVYFTVALIGQCLIALQECLCLIILFFYPIKTIYEYTSIPF</sequence>
<proteinExistence type="predicted"/>
<feature type="transmembrane region" description="Helical" evidence="1">
    <location>
        <begin position="33"/>
        <end position="55"/>
    </location>
</feature>
<feature type="transmembrane region" description="Helical" evidence="1">
    <location>
        <begin position="157"/>
        <end position="181"/>
    </location>
</feature>
<accession>A0A220T6K4</accession>
<gene>
    <name evidence="3" type="ORF">EPTV-WA-137</name>
</gene>
<keyword evidence="4" id="KW-1185">Reference proteome</keyword>
<dbReference type="Pfam" id="PF04549">
    <property type="entry name" value="CD47"/>
    <property type="match status" value="1"/>
</dbReference>
<reference evidence="3 4" key="1">
    <citation type="journal article" date="2017" name="Virus Genes">
        <title>Characterization of Eptesipoxvirus, a novel poxvirus from a microchiropteran bat.</title>
        <authorList>
            <person name="Tu S.L."/>
            <person name="Nakazawa Y."/>
            <person name="Gao J."/>
            <person name="Wilkins K."/>
            <person name="Gallardo-Romero N."/>
            <person name="Li Y."/>
            <person name="Emerson G.L."/>
            <person name="Carroll D.S."/>
            <person name="Upton C."/>
        </authorList>
    </citation>
    <scope>NUCLEOTIDE SEQUENCE [LARGE SCALE GENOMIC DNA]</scope>
    <source>
        <strain evidence="3 4">Washington</strain>
    </source>
</reference>
<feature type="domain" description="CD47-like transmembrane" evidence="2">
    <location>
        <begin position="38"/>
        <end position="180"/>
    </location>
</feature>
<evidence type="ECO:0000259" key="2">
    <source>
        <dbReference type="Pfam" id="PF04549"/>
    </source>
</evidence>